<dbReference type="PANTHER" id="PTHR14773">
    <property type="entry name" value="WD REPEAT-CONTAINING PROTEIN 76"/>
    <property type="match status" value="1"/>
</dbReference>
<keyword evidence="4 8" id="KW-0853">WD repeat</keyword>
<evidence type="ECO:0000256" key="3">
    <source>
        <dbReference type="ARBA" id="ARBA00021132"/>
    </source>
</evidence>
<feature type="region of interest" description="Disordered" evidence="10">
    <location>
        <begin position="141"/>
        <end position="169"/>
    </location>
</feature>
<comment type="caution">
    <text evidence="11">The sequence shown here is derived from an EMBL/GenBank/DDBJ whole genome shotgun (WGS) entry which is preliminary data.</text>
</comment>
<dbReference type="InterPro" id="IPR050853">
    <property type="entry name" value="WD_repeat_DNA-damage-binding"/>
</dbReference>
<dbReference type="PANTHER" id="PTHR14773:SF0">
    <property type="entry name" value="WD REPEAT-CONTAINING PROTEIN 76"/>
    <property type="match status" value="1"/>
</dbReference>
<dbReference type="SMART" id="SM00320">
    <property type="entry name" value="WD40"/>
    <property type="match status" value="5"/>
</dbReference>
<keyword evidence="5" id="KW-0677">Repeat</keyword>
<evidence type="ECO:0000256" key="9">
    <source>
        <dbReference type="RuleBase" id="RU365004"/>
    </source>
</evidence>
<dbReference type="InterPro" id="IPR036322">
    <property type="entry name" value="WD40_repeat_dom_sf"/>
</dbReference>
<evidence type="ECO:0000256" key="7">
    <source>
        <dbReference type="ARBA" id="ARBA00023125"/>
    </source>
</evidence>
<dbReference type="FunFam" id="2.130.10.10:FF:000562">
    <property type="entry name" value="DNA damage-binding protein CMR1"/>
    <property type="match status" value="1"/>
</dbReference>
<keyword evidence="6 9" id="KW-0227">DNA damage</keyword>
<evidence type="ECO:0000256" key="5">
    <source>
        <dbReference type="ARBA" id="ARBA00022737"/>
    </source>
</evidence>
<dbReference type="Gene3D" id="2.130.10.10">
    <property type="entry name" value="YVTN repeat-like/Quinoprotein amine dehydrogenase"/>
    <property type="match status" value="1"/>
</dbReference>
<feature type="compositionally biased region" description="Basic and acidic residues" evidence="10">
    <location>
        <begin position="159"/>
        <end position="169"/>
    </location>
</feature>
<accession>A0A4U0TNX3</accession>
<feature type="compositionally biased region" description="Low complexity" evidence="10">
    <location>
        <begin position="433"/>
        <end position="445"/>
    </location>
</feature>
<evidence type="ECO:0000313" key="12">
    <source>
        <dbReference type="Proteomes" id="UP000308549"/>
    </source>
</evidence>
<dbReference type="InterPro" id="IPR019775">
    <property type="entry name" value="WD40_repeat_CS"/>
</dbReference>
<dbReference type="Proteomes" id="UP000308549">
    <property type="component" value="Unassembled WGS sequence"/>
</dbReference>
<dbReference type="Pfam" id="PF00400">
    <property type="entry name" value="WD40"/>
    <property type="match status" value="3"/>
</dbReference>
<protein>
    <recommendedName>
        <fullName evidence="3 9">DNA damage-binding protein CMR1</fullName>
    </recommendedName>
</protein>
<dbReference type="InterPro" id="IPR015943">
    <property type="entry name" value="WD40/YVTN_repeat-like_dom_sf"/>
</dbReference>
<evidence type="ECO:0000256" key="1">
    <source>
        <dbReference type="ARBA" id="ARBA00002653"/>
    </source>
</evidence>
<dbReference type="EMBL" id="NAJL01000053">
    <property type="protein sequence ID" value="TKA23637.1"/>
    <property type="molecule type" value="Genomic_DNA"/>
</dbReference>
<evidence type="ECO:0000313" key="11">
    <source>
        <dbReference type="EMBL" id="TKA23637.1"/>
    </source>
</evidence>
<dbReference type="GO" id="GO:2000001">
    <property type="term" value="P:regulation of DNA damage checkpoint"/>
    <property type="evidence" value="ECO:0007669"/>
    <property type="project" value="TreeGrafter"/>
</dbReference>
<sequence length="546" mass="59628">MAIKKGGNEVSEYEQARQEKIAKNQQLLQQLQLDAQQTGIGAKSRSKPPPTAGQKRKRAADRVKKEEADAGPRRTSARLQGIVADSEVARQKNEADAEASREQERVRRQRVSDDINLVDAVVSGRTWNKAGNWLSAVGPANPGERTFSISARDNDDGEDSTHAPADEELQEVRERMSRMQLWEGAEPNRIKITPERIYSLAFHPTPDKAVVFAGDKLGNLGLFDASQTSPETVKHEADDADEDGDVGDDLDPAISTFKLHTRTISAFHFAPHDPNALYTASYDSSIRHLDLTAGQATEAYAPADRGADAAISGVEISPTDPHLLHFTTLDGAFGLHDLRTPAHETTHHLQLSEKKIGGFTLHPLQPHLLATASLDRTLKVWDLRTLTTSRSKKTASPTLLGEHTSKLSVSHAAFNSAGQIATTSYDDTIKIHTVPPTNPTTTTTTSSDDENPPDLPPQTLIPHNNQTGRWVTILRAQWQAHPPTPKLQRFVIGNMNRFVDVYTADGRQLAQLGGEGVTAVPAVARMHDSQEWVAGGTASGKCCLWM</sequence>
<dbReference type="PROSITE" id="PS50082">
    <property type="entry name" value="WD_REPEATS_2"/>
    <property type="match status" value="1"/>
</dbReference>
<feature type="region of interest" description="Disordered" evidence="10">
    <location>
        <begin position="32"/>
        <end position="106"/>
    </location>
</feature>
<comment type="function">
    <text evidence="1 9">DNA-binding protein that binds to both single- and double-stranded DNA. Binds preferentially to UV-damaged DNA. May be involved in DNA-metabolic processes.</text>
</comment>
<name>A0A4U0TNX3_9PEZI</name>
<reference evidence="11 12" key="1">
    <citation type="submission" date="2017-03" db="EMBL/GenBank/DDBJ databases">
        <title>Genomes of endolithic fungi from Antarctica.</title>
        <authorList>
            <person name="Coleine C."/>
            <person name="Masonjones S."/>
            <person name="Stajich J.E."/>
        </authorList>
    </citation>
    <scope>NUCLEOTIDE SEQUENCE [LARGE SCALE GENOMIC DNA]</scope>
    <source>
        <strain evidence="11 12">CCFEE 6315</strain>
    </source>
</reference>
<keyword evidence="12" id="KW-1185">Reference proteome</keyword>
<organism evidence="11 12">
    <name type="scientific">Salinomyces thailandicus</name>
    <dbReference type="NCBI Taxonomy" id="706561"/>
    <lineage>
        <taxon>Eukaryota</taxon>
        <taxon>Fungi</taxon>
        <taxon>Dikarya</taxon>
        <taxon>Ascomycota</taxon>
        <taxon>Pezizomycotina</taxon>
        <taxon>Dothideomycetes</taxon>
        <taxon>Dothideomycetidae</taxon>
        <taxon>Mycosphaerellales</taxon>
        <taxon>Teratosphaeriaceae</taxon>
        <taxon>Salinomyces</taxon>
    </lineage>
</organism>
<dbReference type="GO" id="GO:0006974">
    <property type="term" value="P:DNA damage response"/>
    <property type="evidence" value="ECO:0007669"/>
    <property type="project" value="UniProtKB-KW"/>
</dbReference>
<comment type="similarity">
    <text evidence="2 9">Belongs to the WD repeat DDB2/WDR76 family.</text>
</comment>
<feature type="repeat" description="WD" evidence="8">
    <location>
        <begin position="368"/>
        <end position="391"/>
    </location>
</feature>
<dbReference type="OrthoDB" id="9890280at2759"/>
<evidence type="ECO:0000256" key="4">
    <source>
        <dbReference type="ARBA" id="ARBA00022574"/>
    </source>
</evidence>
<feature type="compositionally biased region" description="Basic and acidic residues" evidence="10">
    <location>
        <begin position="60"/>
        <end position="72"/>
    </location>
</feature>
<evidence type="ECO:0000256" key="2">
    <source>
        <dbReference type="ARBA" id="ARBA00005434"/>
    </source>
</evidence>
<dbReference type="AlphaFoldDB" id="A0A4U0TNX3"/>
<dbReference type="GO" id="GO:0003677">
    <property type="term" value="F:DNA binding"/>
    <property type="evidence" value="ECO:0007669"/>
    <property type="project" value="UniProtKB-UniRule"/>
</dbReference>
<keyword evidence="7 9" id="KW-0238">DNA-binding</keyword>
<dbReference type="PROSITE" id="PS00678">
    <property type="entry name" value="WD_REPEATS_1"/>
    <property type="match status" value="1"/>
</dbReference>
<dbReference type="InterPro" id="IPR001680">
    <property type="entry name" value="WD40_rpt"/>
</dbReference>
<proteinExistence type="inferred from homology"/>
<gene>
    <name evidence="11" type="ORF">B0A50_07471</name>
</gene>
<dbReference type="GO" id="GO:0005634">
    <property type="term" value="C:nucleus"/>
    <property type="evidence" value="ECO:0007669"/>
    <property type="project" value="TreeGrafter"/>
</dbReference>
<feature type="compositionally biased region" description="Basic and acidic residues" evidence="10">
    <location>
        <begin position="87"/>
        <end position="106"/>
    </location>
</feature>
<dbReference type="SUPFAM" id="SSF50978">
    <property type="entry name" value="WD40 repeat-like"/>
    <property type="match status" value="1"/>
</dbReference>
<feature type="region of interest" description="Disordered" evidence="10">
    <location>
        <begin position="430"/>
        <end position="462"/>
    </location>
</feature>
<evidence type="ECO:0000256" key="10">
    <source>
        <dbReference type="SAM" id="MobiDB-lite"/>
    </source>
</evidence>
<evidence type="ECO:0000256" key="8">
    <source>
        <dbReference type="PROSITE-ProRule" id="PRU00221"/>
    </source>
</evidence>
<evidence type="ECO:0000256" key="6">
    <source>
        <dbReference type="ARBA" id="ARBA00022763"/>
    </source>
</evidence>